<gene>
    <name evidence="4" type="ORF">MSP1404_LOCUS8465</name>
</gene>
<protein>
    <recommendedName>
        <fullName evidence="3">HMA domain-containing protein</fullName>
    </recommendedName>
</protein>
<sequence length="161" mass="16603">MAAVLPSPALIRALKPAGCAPPRPTPAQPLEPRRRLPKLTRPRACPIPNLRSARRVRGATAALPRGFTVRAAAAAAGGASDDDDTVEIALKVDGMMCEGCAESVTEALRKASPDVAAVDVNLESKMVRVGVKAESAVAGLTLMPALVDAVKGAGFDAEPEF</sequence>
<dbReference type="PROSITE" id="PS50846">
    <property type="entry name" value="HMA_2"/>
    <property type="match status" value="1"/>
</dbReference>
<dbReference type="CDD" id="cd00371">
    <property type="entry name" value="HMA"/>
    <property type="match status" value="1"/>
</dbReference>
<evidence type="ECO:0000256" key="1">
    <source>
        <dbReference type="ARBA" id="ARBA00022723"/>
    </source>
</evidence>
<accession>A0A7S0PU65</accession>
<feature type="region of interest" description="Disordered" evidence="2">
    <location>
        <begin position="15"/>
        <end position="44"/>
    </location>
</feature>
<dbReference type="EMBL" id="HBEV01010946">
    <property type="protein sequence ID" value="CAD8591061.1"/>
    <property type="molecule type" value="Transcribed_RNA"/>
</dbReference>
<dbReference type="PROSITE" id="PS01047">
    <property type="entry name" value="HMA_1"/>
    <property type="match status" value="1"/>
</dbReference>
<dbReference type="SUPFAM" id="SSF55008">
    <property type="entry name" value="HMA, heavy metal-associated domain"/>
    <property type="match status" value="1"/>
</dbReference>
<dbReference type="InterPro" id="IPR006121">
    <property type="entry name" value="HMA_dom"/>
</dbReference>
<dbReference type="InterPro" id="IPR017969">
    <property type="entry name" value="Heavy-metal-associated_CS"/>
</dbReference>
<feature type="compositionally biased region" description="Pro residues" evidence="2">
    <location>
        <begin position="19"/>
        <end position="29"/>
    </location>
</feature>
<proteinExistence type="predicted"/>
<dbReference type="Pfam" id="PF00403">
    <property type="entry name" value="HMA"/>
    <property type="match status" value="1"/>
</dbReference>
<keyword evidence="1" id="KW-0479">Metal-binding</keyword>
<evidence type="ECO:0000313" key="4">
    <source>
        <dbReference type="EMBL" id="CAD8591061.1"/>
    </source>
</evidence>
<dbReference type="Gene3D" id="3.30.70.100">
    <property type="match status" value="1"/>
</dbReference>
<organism evidence="4">
    <name type="scientific">Micromonas pusilla</name>
    <name type="common">Picoplanktonic green alga</name>
    <name type="synonym">Chromulina pusilla</name>
    <dbReference type="NCBI Taxonomy" id="38833"/>
    <lineage>
        <taxon>Eukaryota</taxon>
        <taxon>Viridiplantae</taxon>
        <taxon>Chlorophyta</taxon>
        <taxon>Mamiellophyceae</taxon>
        <taxon>Mamiellales</taxon>
        <taxon>Mamiellaceae</taxon>
        <taxon>Micromonas</taxon>
    </lineage>
</organism>
<evidence type="ECO:0000259" key="3">
    <source>
        <dbReference type="PROSITE" id="PS50846"/>
    </source>
</evidence>
<dbReference type="GO" id="GO:0046872">
    <property type="term" value="F:metal ion binding"/>
    <property type="evidence" value="ECO:0007669"/>
    <property type="project" value="UniProtKB-KW"/>
</dbReference>
<name>A0A7S0PU65_MICPS</name>
<dbReference type="AlphaFoldDB" id="A0A7S0PU65"/>
<evidence type="ECO:0000256" key="2">
    <source>
        <dbReference type="SAM" id="MobiDB-lite"/>
    </source>
</evidence>
<reference evidence="4" key="1">
    <citation type="submission" date="2021-01" db="EMBL/GenBank/DDBJ databases">
        <authorList>
            <person name="Corre E."/>
            <person name="Pelletier E."/>
            <person name="Niang G."/>
            <person name="Scheremetjew M."/>
            <person name="Finn R."/>
            <person name="Kale V."/>
            <person name="Holt S."/>
            <person name="Cochrane G."/>
            <person name="Meng A."/>
            <person name="Brown T."/>
            <person name="Cohen L."/>
        </authorList>
    </citation>
    <scope>NUCLEOTIDE SEQUENCE</scope>
    <source>
        <strain evidence="4">CCMP494</strain>
    </source>
</reference>
<feature type="domain" description="HMA" evidence="3">
    <location>
        <begin position="86"/>
        <end position="158"/>
    </location>
</feature>
<dbReference type="InterPro" id="IPR036163">
    <property type="entry name" value="HMA_dom_sf"/>
</dbReference>